<dbReference type="AlphaFoldDB" id="A0A239D157"/>
<keyword evidence="1" id="KW-1133">Transmembrane helix</keyword>
<evidence type="ECO:0000256" key="1">
    <source>
        <dbReference type="SAM" id="Phobius"/>
    </source>
</evidence>
<sequence length="105" mass="11998">MQNTKNCVNYYFNSFIFTHMKIKNKSLAIIFILAIVLVAINVHFDFIDKTELVNQLLAGVVFSLLISYAFISKEASYLKNFIFFISTGMLVSSLEPIIHLLIESL</sequence>
<accession>A0A239D157</accession>
<gene>
    <name evidence="2" type="ORF">SAMN06265376_10966</name>
</gene>
<dbReference type="Proteomes" id="UP000198379">
    <property type="component" value="Unassembled WGS sequence"/>
</dbReference>
<reference evidence="2 3" key="1">
    <citation type="submission" date="2017-06" db="EMBL/GenBank/DDBJ databases">
        <authorList>
            <person name="Kim H.J."/>
            <person name="Triplett B.A."/>
        </authorList>
    </citation>
    <scope>NUCLEOTIDE SEQUENCE [LARGE SCALE GENOMIC DNA]</scope>
    <source>
        <strain evidence="2 3">DSM 25597</strain>
    </source>
</reference>
<name>A0A239D157_9FLAO</name>
<organism evidence="2 3">
    <name type="scientific">Dokdonia pacifica</name>
    <dbReference type="NCBI Taxonomy" id="1627892"/>
    <lineage>
        <taxon>Bacteria</taxon>
        <taxon>Pseudomonadati</taxon>
        <taxon>Bacteroidota</taxon>
        <taxon>Flavobacteriia</taxon>
        <taxon>Flavobacteriales</taxon>
        <taxon>Flavobacteriaceae</taxon>
        <taxon>Dokdonia</taxon>
    </lineage>
</organism>
<protein>
    <submittedName>
        <fullName evidence="2">Uncharacterized protein</fullName>
    </submittedName>
</protein>
<keyword evidence="1" id="KW-0472">Membrane</keyword>
<feature type="transmembrane region" description="Helical" evidence="1">
    <location>
        <begin position="27"/>
        <end position="46"/>
    </location>
</feature>
<feature type="transmembrane region" description="Helical" evidence="1">
    <location>
        <begin position="52"/>
        <end position="71"/>
    </location>
</feature>
<evidence type="ECO:0000313" key="2">
    <source>
        <dbReference type="EMBL" id="SNS25544.1"/>
    </source>
</evidence>
<keyword evidence="3" id="KW-1185">Reference proteome</keyword>
<dbReference type="EMBL" id="FZNY01000009">
    <property type="protein sequence ID" value="SNS25544.1"/>
    <property type="molecule type" value="Genomic_DNA"/>
</dbReference>
<proteinExistence type="predicted"/>
<feature type="transmembrane region" description="Helical" evidence="1">
    <location>
        <begin position="83"/>
        <end position="102"/>
    </location>
</feature>
<evidence type="ECO:0000313" key="3">
    <source>
        <dbReference type="Proteomes" id="UP000198379"/>
    </source>
</evidence>
<keyword evidence="1" id="KW-0812">Transmembrane</keyword>